<accession>A0A0A9B3A4</accession>
<dbReference type="AlphaFoldDB" id="A0A0A9B3A4"/>
<feature type="transmembrane region" description="Helical" evidence="1">
    <location>
        <begin position="15"/>
        <end position="44"/>
    </location>
</feature>
<proteinExistence type="predicted"/>
<evidence type="ECO:0000256" key="1">
    <source>
        <dbReference type="SAM" id="Phobius"/>
    </source>
</evidence>
<name>A0A0A9B3A4_ARUDO</name>
<keyword evidence="1" id="KW-0812">Transmembrane</keyword>
<keyword evidence="1" id="KW-0472">Membrane</keyword>
<dbReference type="EMBL" id="GBRH01242285">
    <property type="protein sequence ID" value="JAD55610.1"/>
    <property type="molecule type" value="Transcribed_RNA"/>
</dbReference>
<protein>
    <submittedName>
        <fullName evidence="2">Uncharacterized protein</fullName>
    </submittedName>
</protein>
<keyword evidence="1" id="KW-1133">Transmembrane helix</keyword>
<sequence>MISFDLKFRVATSTFVCYICLSYFICMPDVLAHWVIIVLCIFNVKSENVLHWKLYQCTCFIMPVTDTFFVNLSRDVVCTPEKEKDYAS</sequence>
<reference evidence="2" key="2">
    <citation type="journal article" date="2015" name="Data Brief">
        <title>Shoot transcriptome of the giant reed, Arundo donax.</title>
        <authorList>
            <person name="Barrero R.A."/>
            <person name="Guerrero F.D."/>
            <person name="Moolhuijzen P."/>
            <person name="Goolsby J.A."/>
            <person name="Tidwell J."/>
            <person name="Bellgard S.E."/>
            <person name="Bellgard M.I."/>
        </authorList>
    </citation>
    <scope>NUCLEOTIDE SEQUENCE</scope>
    <source>
        <tissue evidence="2">Shoot tissue taken approximately 20 cm above the soil surface</tissue>
    </source>
</reference>
<reference evidence="2" key="1">
    <citation type="submission" date="2014-09" db="EMBL/GenBank/DDBJ databases">
        <authorList>
            <person name="Magalhaes I.L.F."/>
            <person name="Oliveira U."/>
            <person name="Santos F.R."/>
            <person name="Vidigal T.H.D.A."/>
            <person name="Brescovit A.D."/>
            <person name="Santos A.J."/>
        </authorList>
    </citation>
    <scope>NUCLEOTIDE SEQUENCE</scope>
    <source>
        <tissue evidence="2">Shoot tissue taken approximately 20 cm above the soil surface</tissue>
    </source>
</reference>
<evidence type="ECO:0000313" key="2">
    <source>
        <dbReference type="EMBL" id="JAD55610.1"/>
    </source>
</evidence>
<organism evidence="2">
    <name type="scientific">Arundo donax</name>
    <name type="common">Giant reed</name>
    <name type="synonym">Donax arundinaceus</name>
    <dbReference type="NCBI Taxonomy" id="35708"/>
    <lineage>
        <taxon>Eukaryota</taxon>
        <taxon>Viridiplantae</taxon>
        <taxon>Streptophyta</taxon>
        <taxon>Embryophyta</taxon>
        <taxon>Tracheophyta</taxon>
        <taxon>Spermatophyta</taxon>
        <taxon>Magnoliopsida</taxon>
        <taxon>Liliopsida</taxon>
        <taxon>Poales</taxon>
        <taxon>Poaceae</taxon>
        <taxon>PACMAD clade</taxon>
        <taxon>Arundinoideae</taxon>
        <taxon>Arundineae</taxon>
        <taxon>Arundo</taxon>
    </lineage>
</organism>